<sequence length="601" mass="67181">MPKRLIILFLLLFQTASISAYPPISEFPSPFLGNWSSYNGYLIPKTAIIIGSRADPLDLHTANIIADALKQEVNVSFEIPTPSYVLVKTVYSIINSTDGVPFVSTKNIAGKIYELNESCVNESYILVPLTNITMYPAKFSYLLGRANESRYISGDRIVFYTGMLELRNGSNYFIPWLGYNISVVSVVVKSNTDYEIRMKIRGNGLYALVTINPSTMAGGFQFPGSGNVIMVEKPSIEGQGLKGTPFFKIENDPSHFLPIPGFNVVYVNITSLRIPGFALMRNITNPWPSIENATIFLADKPYRGYAVFFSSADNYSYYIPFKALGYLVRYQRLYIFNNSGTWSFNEARQIGCHVYLMTCIGRTYYTPQCPLVGSRTLEECYQGCEGMAGLYKVERTEYLFTGACGGPVKLYSTVTRSISISVPIYRDSQVFKNGVLDPSLRNTNLILIGGPDVNSVVAYLQARGYLNATFIRNKSIYVKFGNETFNTSYLISKAYEMGVPNGSIDFNRIVRLDQGIGVIEYSNRNPWGNGSILVVAGTDRYGTLSAGLALVRSSLFKQSEFMYYIAGRSNYPNILLTLGIRSPLTKEMYPYRIITVVPRKP</sequence>
<dbReference type="Pfam" id="PF05124">
    <property type="entry name" value="S_layer_C"/>
    <property type="match status" value="1"/>
</dbReference>
<evidence type="ECO:0000259" key="1">
    <source>
        <dbReference type="Pfam" id="PF05124"/>
    </source>
</evidence>
<dbReference type="InterPro" id="IPR022651">
    <property type="entry name" value="S_layer_C"/>
</dbReference>
<name>A0A3R9QDC5_9CREN</name>
<dbReference type="Proteomes" id="UP000277582">
    <property type="component" value="Unassembled WGS sequence"/>
</dbReference>
<dbReference type="OrthoDB" id="92388at2157"/>
<comment type="caution">
    <text evidence="2">The sequence shown here is derived from an EMBL/GenBank/DDBJ whole genome shotgun (WGS) entry which is preliminary data.</text>
</comment>
<accession>A0A3R9QDC5</accession>
<reference evidence="2 3" key="1">
    <citation type="submission" date="2018-10" db="EMBL/GenBank/DDBJ databases">
        <title>Co-occurring genomic capacity for anaerobic methane metabolism and dissimilatory sulfite reduction discovered in the Korarchaeota.</title>
        <authorList>
            <person name="Mckay L.J."/>
            <person name="Dlakic M."/>
            <person name="Fields M.W."/>
            <person name="Delmont T.O."/>
            <person name="Eren A.M."/>
            <person name="Jay Z.J."/>
            <person name="Klingelsmith K.B."/>
            <person name="Rusch D.B."/>
            <person name="Inskeep W.P."/>
        </authorList>
    </citation>
    <scope>NUCLEOTIDE SEQUENCE [LARGE SCALE GENOMIC DNA]</scope>
    <source>
        <strain evidence="2 3">MDKW</strain>
    </source>
</reference>
<proteinExistence type="predicted"/>
<dbReference type="EMBL" id="RCOS01000109">
    <property type="protein sequence ID" value="RSN73817.1"/>
    <property type="molecule type" value="Genomic_DNA"/>
</dbReference>
<dbReference type="RefSeq" id="WP_125671739.1">
    <property type="nucleotide sequence ID" value="NZ_RCOS01000109.1"/>
</dbReference>
<organism evidence="2 3">
    <name type="scientific">Candidatus Methanodesulfokora washburnensis</name>
    <dbReference type="NCBI Taxonomy" id="2478471"/>
    <lineage>
        <taxon>Archaea</taxon>
        <taxon>Thermoproteota</taxon>
        <taxon>Candidatus Korarchaeia</taxon>
        <taxon>Candidatus Korarchaeia incertae sedis</taxon>
        <taxon>Candidatus Methanodesulfokora</taxon>
    </lineage>
</organism>
<evidence type="ECO:0000313" key="2">
    <source>
        <dbReference type="EMBL" id="RSN73817.1"/>
    </source>
</evidence>
<protein>
    <recommendedName>
        <fullName evidence="1">S-layer protein outer domain-containing protein</fullName>
    </recommendedName>
</protein>
<gene>
    <name evidence="2" type="ORF">D6D85_09435</name>
</gene>
<feature type="domain" description="S-layer protein outer" evidence="1">
    <location>
        <begin position="44"/>
        <end position="552"/>
    </location>
</feature>
<dbReference type="AlphaFoldDB" id="A0A3R9QDC5"/>
<keyword evidence="3" id="KW-1185">Reference proteome</keyword>
<evidence type="ECO:0000313" key="3">
    <source>
        <dbReference type="Proteomes" id="UP000277582"/>
    </source>
</evidence>